<organism evidence="1 2">
    <name type="scientific">Sedimenticola thiotaurini</name>
    <dbReference type="NCBI Taxonomy" id="1543721"/>
    <lineage>
        <taxon>Bacteria</taxon>
        <taxon>Pseudomonadati</taxon>
        <taxon>Pseudomonadota</taxon>
        <taxon>Gammaproteobacteria</taxon>
        <taxon>Chromatiales</taxon>
        <taxon>Sedimenticolaceae</taxon>
        <taxon>Sedimenticola</taxon>
    </lineage>
</organism>
<proteinExistence type="predicted"/>
<evidence type="ECO:0000313" key="2">
    <source>
        <dbReference type="Proteomes" id="UP000034410"/>
    </source>
</evidence>
<keyword evidence="2" id="KW-1185">Reference proteome</keyword>
<protein>
    <submittedName>
        <fullName evidence="1">Uncharacterized protein</fullName>
    </submittedName>
</protein>
<dbReference type="OrthoDB" id="240576at2"/>
<dbReference type="Proteomes" id="UP000034410">
    <property type="component" value="Chromosome"/>
</dbReference>
<accession>A0A0F7JWW7</accession>
<sequence>MQATRQTPLIDGEEASWEAAMKQAGSLLKGAKHPLFHGLAGDLLDSRAAIRMADHFGGSIDHLHGDAIARNLRIYQQSGWQISSMGEVRNRADLVILIGTAPEQLYPRLREKMLEGSERLHGDVPPTIRELGDDCLDLLSIVRARLAGKPVQQDIADSETLIGQINAASYPVFVIAPLPEQRAELIVRTCVGLVRDLNETRRSALLMLGAGDGDTTAQLSATWHNGFGIRTCHAKGYPEQDLQMQAGDRLLQSGEADLLVWFSSLRCDPPPAVAQPTIVFGHPAMSFTDKPPALFLPVAVPGVHRRGYLHRADGLRLVPLPALRESPLPDSGALCDQLISQEPRRC</sequence>
<dbReference type="KEGG" id="seds:AAY24_01720"/>
<name>A0A0F7JWW7_9GAMM</name>
<reference evidence="1 2" key="1">
    <citation type="journal article" date="2015" name="Genome Announc.">
        <title>Complete Genome Sequence of Sedimenticola thiotaurini Strain SIP-G1, a Polyphosphate- and Polyhydroxyalkanoate-Accumulating Sulfur-Oxidizing Gammaproteobacterium Isolated from Salt Marsh Sediments.</title>
        <authorList>
            <person name="Flood B.E."/>
            <person name="Jones D.S."/>
            <person name="Bailey J.V."/>
        </authorList>
    </citation>
    <scope>NUCLEOTIDE SEQUENCE [LARGE SCALE GENOMIC DNA]</scope>
    <source>
        <strain evidence="1 2">SIP-G1</strain>
    </source>
</reference>
<dbReference type="AlphaFoldDB" id="A0A0F7JWW7"/>
<gene>
    <name evidence="1" type="ORF">AAY24_01720</name>
</gene>
<dbReference type="EMBL" id="CP011412">
    <property type="protein sequence ID" value="AKH19270.1"/>
    <property type="molecule type" value="Genomic_DNA"/>
</dbReference>
<evidence type="ECO:0000313" key="1">
    <source>
        <dbReference type="EMBL" id="AKH19270.1"/>
    </source>
</evidence>